<proteinExistence type="predicted"/>
<reference evidence="2" key="1">
    <citation type="submission" date="2020-01" db="EMBL/GenBank/DDBJ databases">
        <title>Identification and distribution of gene clusters putatively required for synthesis of sphingolipid metabolism inhibitors in phylogenetically diverse species of the filamentous fungus Fusarium.</title>
        <authorList>
            <person name="Kim H.-S."/>
            <person name="Busman M."/>
            <person name="Brown D.W."/>
            <person name="Divon H."/>
            <person name="Uhlig S."/>
            <person name="Proctor R.H."/>
        </authorList>
    </citation>
    <scope>NUCLEOTIDE SEQUENCE</scope>
    <source>
        <strain evidence="2">NRRL 31653</strain>
    </source>
</reference>
<name>A0A9P5BL50_9HYPO</name>
<accession>A0A9P5BL50</accession>
<keyword evidence="2" id="KW-0808">Transferase</keyword>
<dbReference type="GO" id="GO:0008168">
    <property type="term" value="F:methyltransferase activity"/>
    <property type="evidence" value="ECO:0007669"/>
    <property type="project" value="UniProtKB-KW"/>
</dbReference>
<dbReference type="OrthoDB" id="2013972at2759"/>
<evidence type="ECO:0000313" key="2">
    <source>
        <dbReference type="EMBL" id="KAF4503349.1"/>
    </source>
</evidence>
<dbReference type="AlphaFoldDB" id="A0A9P5BL50"/>
<protein>
    <submittedName>
        <fullName evidence="2">S-adenosyl-L-methionine-dependent methyltransferase</fullName>
    </submittedName>
</protein>
<keyword evidence="2" id="KW-0489">Methyltransferase</keyword>
<dbReference type="EMBL" id="LUFC02000028">
    <property type="protein sequence ID" value="KAF4503349.1"/>
    <property type="molecule type" value="Genomic_DNA"/>
</dbReference>
<comment type="caution">
    <text evidence="2">The sequence shown here is derived from an EMBL/GenBank/DDBJ whole genome shotgun (WGS) entry which is preliminary data.</text>
</comment>
<sequence>MNAPESDRTFSPKQTLKPTPELYGEIVGDGMERLAAASLSCTEPLGHSEVIFHDIGCGLRAGTGASTFVRTCKK</sequence>
<keyword evidence="3" id="KW-1185">Reference proteome</keyword>
<gene>
    <name evidence="2" type="ORF">FAGAP_503</name>
</gene>
<feature type="compositionally biased region" description="Basic and acidic residues" evidence="1">
    <location>
        <begin position="1"/>
        <end position="10"/>
    </location>
</feature>
<feature type="region of interest" description="Disordered" evidence="1">
    <location>
        <begin position="1"/>
        <end position="21"/>
    </location>
</feature>
<evidence type="ECO:0000256" key="1">
    <source>
        <dbReference type="SAM" id="MobiDB-lite"/>
    </source>
</evidence>
<organism evidence="2 3">
    <name type="scientific">Fusarium agapanthi</name>
    <dbReference type="NCBI Taxonomy" id="1803897"/>
    <lineage>
        <taxon>Eukaryota</taxon>
        <taxon>Fungi</taxon>
        <taxon>Dikarya</taxon>
        <taxon>Ascomycota</taxon>
        <taxon>Pezizomycotina</taxon>
        <taxon>Sordariomycetes</taxon>
        <taxon>Hypocreomycetidae</taxon>
        <taxon>Hypocreales</taxon>
        <taxon>Nectriaceae</taxon>
        <taxon>Fusarium</taxon>
        <taxon>Fusarium fujikuroi species complex</taxon>
    </lineage>
</organism>
<dbReference type="GO" id="GO:0032259">
    <property type="term" value="P:methylation"/>
    <property type="evidence" value="ECO:0007669"/>
    <property type="project" value="UniProtKB-KW"/>
</dbReference>
<dbReference type="Proteomes" id="UP000737391">
    <property type="component" value="Unassembled WGS sequence"/>
</dbReference>
<evidence type="ECO:0000313" key="3">
    <source>
        <dbReference type="Proteomes" id="UP000737391"/>
    </source>
</evidence>